<dbReference type="AlphaFoldDB" id="A0AAD1WYD3"/>
<evidence type="ECO:0000259" key="5">
    <source>
        <dbReference type="PROSITE" id="PS50225"/>
    </source>
</evidence>
<dbReference type="Gene3D" id="1.10.750.20">
    <property type="entry name" value="SOCS box"/>
    <property type="match status" value="1"/>
</dbReference>
<keyword evidence="2" id="KW-0175">Coiled coil</keyword>
<dbReference type="GO" id="GO:0036064">
    <property type="term" value="C:ciliary basal body"/>
    <property type="evidence" value="ECO:0007669"/>
    <property type="project" value="TreeGrafter"/>
</dbReference>
<dbReference type="InterPro" id="IPR001496">
    <property type="entry name" value="SOCS_box"/>
</dbReference>
<dbReference type="PANTHER" id="PTHR39063:SF1">
    <property type="entry name" value="OFD1 CENTRIOLE AND CENTRIOLAR SATELLITE PROTEIN"/>
    <property type="match status" value="1"/>
</dbReference>
<dbReference type="InterPro" id="IPR036036">
    <property type="entry name" value="SOCS_box-like_dom_sf"/>
</dbReference>
<feature type="domain" description="SOCS box" evidence="5">
    <location>
        <begin position="328"/>
        <end position="391"/>
    </location>
</feature>
<dbReference type="InterPro" id="IPR055289">
    <property type="entry name" value="OFD1"/>
</dbReference>
<dbReference type="PROSITE" id="PS50225">
    <property type="entry name" value="SOCS"/>
    <property type="match status" value="1"/>
</dbReference>
<dbReference type="Proteomes" id="UP001295444">
    <property type="component" value="Chromosome 13"/>
</dbReference>
<dbReference type="Pfam" id="PF07525">
    <property type="entry name" value="SOCS_box"/>
    <property type="match status" value="1"/>
</dbReference>
<proteinExistence type="predicted"/>
<evidence type="ECO:0000256" key="2">
    <source>
        <dbReference type="SAM" id="Coils"/>
    </source>
</evidence>
<accession>A0AAD1WYD3</accession>
<dbReference type="SMART" id="SM00253">
    <property type="entry name" value="SOCS"/>
    <property type="match status" value="1"/>
</dbReference>
<evidence type="ECO:0000256" key="4">
    <source>
        <dbReference type="SAM" id="SignalP"/>
    </source>
</evidence>
<comment type="pathway">
    <text evidence="1">Protein modification; protein ubiquitination.</text>
</comment>
<dbReference type="FunFam" id="1.10.750.20:FF:000001">
    <property type="entry name" value="Ankyrin repeat and SOCS box containing 1"/>
    <property type="match status" value="1"/>
</dbReference>
<keyword evidence="7" id="KW-1185">Reference proteome</keyword>
<dbReference type="SMART" id="SM00969">
    <property type="entry name" value="SOCS_box"/>
    <property type="match status" value="1"/>
</dbReference>
<dbReference type="GO" id="GO:0005813">
    <property type="term" value="C:centrosome"/>
    <property type="evidence" value="ECO:0007669"/>
    <property type="project" value="TreeGrafter"/>
</dbReference>
<protein>
    <submittedName>
        <fullName evidence="6">Ankyrin repeat and SOCS box 2</fullName>
    </submittedName>
</protein>
<dbReference type="GO" id="GO:0005576">
    <property type="term" value="C:extracellular region"/>
    <property type="evidence" value="ECO:0007669"/>
    <property type="project" value="GOC"/>
</dbReference>
<organism evidence="6 7">
    <name type="scientific">Pelobates cultripes</name>
    <name type="common">Western spadefoot toad</name>
    <dbReference type="NCBI Taxonomy" id="61616"/>
    <lineage>
        <taxon>Eukaryota</taxon>
        <taxon>Metazoa</taxon>
        <taxon>Chordata</taxon>
        <taxon>Craniata</taxon>
        <taxon>Vertebrata</taxon>
        <taxon>Euteleostomi</taxon>
        <taxon>Amphibia</taxon>
        <taxon>Batrachia</taxon>
        <taxon>Anura</taxon>
        <taxon>Pelobatoidea</taxon>
        <taxon>Pelobatidae</taxon>
        <taxon>Pelobates</taxon>
    </lineage>
</organism>
<dbReference type="SUPFAM" id="SSF158235">
    <property type="entry name" value="SOCS box-like"/>
    <property type="match status" value="1"/>
</dbReference>
<sequence length="393" mass="44985">MIVFLNSFYLCVSISRAAFEKEVYRNPKPSFVDRSVQGFTTSRTGPPYIYIDKDPMKSHLVFNAFEAGGTSNSHYCYAARTRSSSPDSDLEFVANTKAKIKELEKDAEYLEEAYRNYKDRLIYAAEVESMTQSSAQPRRGFLNNVSAASHQKVNFVGDNLTPQQHILLNRLKIQRCEELVTTECERTPLVSKVSSRRLSSTPKANVFQTINKKEHISSEVTDHDGSYISSSHHSRNKPLSPIPKNSQFPTLNQEVALLCQETEKKLVSRDHYSAVSDPLQSSIHSELKQLNFDDLIHSDSSLHEISRWAGPIIDVLLDYVGNVSLCSRLQEHLDSYEDWANIKKKSEPPRPLLHLCRLKVRDILGLKRLKKINRLPLPPRLIRYLSYDYSEDY</sequence>
<evidence type="ECO:0000313" key="7">
    <source>
        <dbReference type="Proteomes" id="UP001295444"/>
    </source>
</evidence>
<gene>
    <name evidence="6" type="ORF">PECUL_23A046799</name>
</gene>
<feature type="coiled-coil region" evidence="2">
    <location>
        <begin position="93"/>
        <end position="120"/>
    </location>
</feature>
<evidence type="ECO:0000256" key="1">
    <source>
        <dbReference type="ARBA" id="ARBA00004906"/>
    </source>
</evidence>
<name>A0AAD1WYD3_PELCU</name>
<feature type="chain" id="PRO_5041953004" evidence="4">
    <location>
        <begin position="18"/>
        <end position="393"/>
    </location>
</feature>
<feature type="region of interest" description="Disordered" evidence="3">
    <location>
        <begin position="226"/>
        <end position="246"/>
    </location>
</feature>
<dbReference type="PANTHER" id="PTHR39063">
    <property type="entry name" value="ORAL-FACIAL-DIGITAL SYNDROME 1 PROTEIN HOMOLOG"/>
    <property type="match status" value="1"/>
</dbReference>
<evidence type="ECO:0000256" key="3">
    <source>
        <dbReference type="SAM" id="MobiDB-lite"/>
    </source>
</evidence>
<evidence type="ECO:0000313" key="6">
    <source>
        <dbReference type="EMBL" id="CAH2327677.1"/>
    </source>
</evidence>
<feature type="signal peptide" evidence="4">
    <location>
        <begin position="1"/>
        <end position="17"/>
    </location>
</feature>
<dbReference type="EMBL" id="OW240924">
    <property type="protein sequence ID" value="CAH2327677.1"/>
    <property type="molecule type" value="Genomic_DNA"/>
</dbReference>
<dbReference type="GO" id="GO:0035556">
    <property type="term" value="P:intracellular signal transduction"/>
    <property type="evidence" value="ECO:0007669"/>
    <property type="project" value="InterPro"/>
</dbReference>
<reference evidence="6" key="1">
    <citation type="submission" date="2022-03" db="EMBL/GenBank/DDBJ databases">
        <authorList>
            <person name="Alioto T."/>
            <person name="Alioto T."/>
            <person name="Gomez Garrido J."/>
        </authorList>
    </citation>
    <scope>NUCLEOTIDE SEQUENCE</scope>
</reference>
<keyword evidence="4" id="KW-0732">Signal</keyword>
<dbReference type="GO" id="GO:0060287">
    <property type="term" value="P:epithelial cilium movement involved in determination of left/right asymmetry"/>
    <property type="evidence" value="ECO:0007669"/>
    <property type="project" value="TreeGrafter"/>
</dbReference>